<dbReference type="Pfam" id="PF00201">
    <property type="entry name" value="UDPGT"/>
    <property type="match status" value="1"/>
</dbReference>
<protein>
    <submittedName>
        <fullName evidence="4">UDP-glucoronosyl and UDP-glucosyl transferase</fullName>
    </submittedName>
</protein>
<dbReference type="GO" id="GO:0008194">
    <property type="term" value="F:UDP-glycosyltransferase activity"/>
    <property type="evidence" value="ECO:0007669"/>
    <property type="project" value="InterPro"/>
</dbReference>
<dbReference type="SUPFAM" id="SSF53756">
    <property type="entry name" value="UDP-Glycosyltransferase/glycogen phosphorylase"/>
    <property type="match status" value="1"/>
</dbReference>
<evidence type="ECO:0000256" key="2">
    <source>
        <dbReference type="ARBA" id="ARBA00022676"/>
    </source>
</evidence>
<sequence length="348" mass="41182">MLVNLRSRYFTFRHGLLDSVSHRIWYEQLISGLVQQGHNLTLLSYAEPKLKLDNYTVIKFQAPDFIEEAIDEMTVKEVGFLDNLRQVWIWQEEVANLDLNSDSMQTILDYPRDKFDLIIYEMLIGYSMQTILDYPRDKFDLIIYEMLIGYSDQMNLLQRAQNWIMYLIQMNLLQRAQNWIMYLIDNYFKWTTLPRLQKLAQDRFGTLPRLQKLAQDRFGKDIVPIYDIEKRIQILLANYDPILDYPIPLPPYIIPVGGLHTRRSTPLEDDLKKIMDNANQGVIYFALGTIVRPSVLPMEKKKMFLDARSDLFRFGNNRDDLVDVPKNVIIRKFFAQNNILAHKNVKLF</sequence>
<dbReference type="PANTHER" id="PTHR48043:SF159">
    <property type="entry name" value="EG:EG0003.4 PROTEIN-RELATED"/>
    <property type="match status" value="1"/>
</dbReference>
<evidence type="ECO:0000256" key="1">
    <source>
        <dbReference type="ARBA" id="ARBA00009995"/>
    </source>
</evidence>
<accession>A0AAW1MFV3</accession>
<dbReference type="Proteomes" id="UP001458880">
    <property type="component" value="Unassembled WGS sequence"/>
</dbReference>
<comment type="caution">
    <text evidence="4">The sequence shown here is derived from an EMBL/GenBank/DDBJ whole genome shotgun (WGS) entry which is preliminary data.</text>
</comment>
<keyword evidence="3 4" id="KW-0808">Transferase</keyword>
<proteinExistence type="inferred from homology"/>
<gene>
    <name evidence="4" type="ORF">QE152_g6686</name>
</gene>
<dbReference type="InterPro" id="IPR002213">
    <property type="entry name" value="UDP_glucos_trans"/>
</dbReference>
<comment type="similarity">
    <text evidence="1">Belongs to the UDP-glycosyltransferase family.</text>
</comment>
<keyword evidence="5" id="KW-1185">Reference proteome</keyword>
<reference evidence="4 5" key="1">
    <citation type="journal article" date="2024" name="BMC Genomics">
        <title>De novo assembly and annotation of Popillia japonica's genome with initial clues to its potential as an invasive pest.</title>
        <authorList>
            <person name="Cucini C."/>
            <person name="Boschi S."/>
            <person name="Funari R."/>
            <person name="Cardaioli E."/>
            <person name="Iannotti N."/>
            <person name="Marturano G."/>
            <person name="Paoli F."/>
            <person name="Bruttini M."/>
            <person name="Carapelli A."/>
            <person name="Frati F."/>
            <person name="Nardi F."/>
        </authorList>
    </citation>
    <scope>NUCLEOTIDE SEQUENCE [LARGE SCALE GENOMIC DNA]</scope>
    <source>
        <strain evidence="4">DMR45628</strain>
    </source>
</reference>
<dbReference type="PANTHER" id="PTHR48043">
    <property type="entry name" value="EG:EG0003.4 PROTEIN-RELATED"/>
    <property type="match status" value="1"/>
</dbReference>
<dbReference type="AlphaFoldDB" id="A0AAW1MFV3"/>
<name>A0AAW1MFV3_POPJA</name>
<organism evidence="4 5">
    <name type="scientific">Popillia japonica</name>
    <name type="common">Japanese beetle</name>
    <dbReference type="NCBI Taxonomy" id="7064"/>
    <lineage>
        <taxon>Eukaryota</taxon>
        <taxon>Metazoa</taxon>
        <taxon>Ecdysozoa</taxon>
        <taxon>Arthropoda</taxon>
        <taxon>Hexapoda</taxon>
        <taxon>Insecta</taxon>
        <taxon>Pterygota</taxon>
        <taxon>Neoptera</taxon>
        <taxon>Endopterygota</taxon>
        <taxon>Coleoptera</taxon>
        <taxon>Polyphaga</taxon>
        <taxon>Scarabaeiformia</taxon>
        <taxon>Scarabaeidae</taxon>
        <taxon>Rutelinae</taxon>
        <taxon>Popillia</taxon>
    </lineage>
</organism>
<keyword evidence="2" id="KW-0328">Glycosyltransferase</keyword>
<evidence type="ECO:0000313" key="5">
    <source>
        <dbReference type="Proteomes" id="UP001458880"/>
    </source>
</evidence>
<evidence type="ECO:0000313" key="4">
    <source>
        <dbReference type="EMBL" id="KAK9745655.1"/>
    </source>
</evidence>
<dbReference type="EMBL" id="JASPKY010000046">
    <property type="protein sequence ID" value="KAK9745655.1"/>
    <property type="molecule type" value="Genomic_DNA"/>
</dbReference>
<dbReference type="Gene3D" id="3.40.50.2000">
    <property type="entry name" value="Glycogen Phosphorylase B"/>
    <property type="match status" value="1"/>
</dbReference>
<dbReference type="InterPro" id="IPR050271">
    <property type="entry name" value="UDP-glycosyltransferase"/>
</dbReference>
<evidence type="ECO:0000256" key="3">
    <source>
        <dbReference type="ARBA" id="ARBA00022679"/>
    </source>
</evidence>